<sequence>MGEMTLVWATALASLFSCHVISKSIAPGTKPLCAFIPVICIFFYLPLLLTSVHFSGTISFFITWLANFKLLLFAFDQGPLYSDPPLPVSRFILTACVPIKISHKSTQVNGKGNRSIVNYSVKFLVLVLLLRVYEYGGYFHPLVKMALFCVHIYVVLDLGLAIVAYAARAVVGLELEPHFDEPYLATSLQGFWGKSPRGKSHGFSCFTGCWRGGGGGEKDGGGRLRVPGVVSGAVALGLVMGSSFWLFFPPFLRCDTEVRSCKEFVAFLELVGERKTLLLVMEPLKMVMWLVLLIGWSMACPSNGGSCRNCISNAMRKDCPKCFPMMKCMARCLWSNSNTPKSKCVKQCDCDTGSYPRLSDCKSCLSQCKCNCAAY</sequence>
<accession>A0ACB9B456</accession>
<reference evidence="2" key="1">
    <citation type="journal article" date="2022" name="Mol. Ecol. Resour.">
        <title>The genomes of chicory, endive, great burdock and yacon provide insights into Asteraceae palaeo-polyploidization history and plant inulin production.</title>
        <authorList>
            <person name="Fan W."/>
            <person name="Wang S."/>
            <person name="Wang H."/>
            <person name="Wang A."/>
            <person name="Jiang F."/>
            <person name="Liu H."/>
            <person name="Zhao H."/>
            <person name="Xu D."/>
            <person name="Zhang Y."/>
        </authorList>
    </citation>
    <scope>NUCLEOTIDE SEQUENCE [LARGE SCALE GENOMIC DNA]</scope>
    <source>
        <strain evidence="2">cv. Yunnan</strain>
    </source>
</reference>
<protein>
    <submittedName>
        <fullName evidence="1">Uncharacterized protein</fullName>
    </submittedName>
</protein>
<dbReference type="Proteomes" id="UP001056120">
    <property type="component" value="Linkage Group LG23"/>
</dbReference>
<comment type="caution">
    <text evidence="1">The sequence shown here is derived from an EMBL/GenBank/DDBJ whole genome shotgun (WGS) entry which is preliminary data.</text>
</comment>
<organism evidence="1 2">
    <name type="scientific">Smallanthus sonchifolius</name>
    <dbReference type="NCBI Taxonomy" id="185202"/>
    <lineage>
        <taxon>Eukaryota</taxon>
        <taxon>Viridiplantae</taxon>
        <taxon>Streptophyta</taxon>
        <taxon>Embryophyta</taxon>
        <taxon>Tracheophyta</taxon>
        <taxon>Spermatophyta</taxon>
        <taxon>Magnoliopsida</taxon>
        <taxon>eudicotyledons</taxon>
        <taxon>Gunneridae</taxon>
        <taxon>Pentapetalae</taxon>
        <taxon>asterids</taxon>
        <taxon>campanulids</taxon>
        <taxon>Asterales</taxon>
        <taxon>Asteraceae</taxon>
        <taxon>Asteroideae</taxon>
        <taxon>Heliantheae alliance</taxon>
        <taxon>Millerieae</taxon>
        <taxon>Smallanthus</taxon>
    </lineage>
</organism>
<evidence type="ECO:0000313" key="2">
    <source>
        <dbReference type="Proteomes" id="UP001056120"/>
    </source>
</evidence>
<evidence type="ECO:0000313" key="1">
    <source>
        <dbReference type="EMBL" id="KAI3716863.1"/>
    </source>
</evidence>
<keyword evidence="2" id="KW-1185">Reference proteome</keyword>
<reference evidence="1 2" key="2">
    <citation type="journal article" date="2022" name="Mol. Ecol. Resour.">
        <title>The genomes of chicory, endive, great burdock and yacon provide insights into Asteraceae paleo-polyploidization history and plant inulin production.</title>
        <authorList>
            <person name="Fan W."/>
            <person name="Wang S."/>
            <person name="Wang H."/>
            <person name="Wang A."/>
            <person name="Jiang F."/>
            <person name="Liu H."/>
            <person name="Zhao H."/>
            <person name="Xu D."/>
            <person name="Zhang Y."/>
        </authorList>
    </citation>
    <scope>NUCLEOTIDE SEQUENCE [LARGE SCALE GENOMIC DNA]</scope>
    <source>
        <strain evidence="2">cv. Yunnan</strain>
        <tissue evidence="1">Leaves</tissue>
    </source>
</reference>
<name>A0ACB9B456_9ASTR</name>
<proteinExistence type="predicted"/>
<gene>
    <name evidence="1" type="ORF">L1987_68068</name>
</gene>
<dbReference type="EMBL" id="CM042040">
    <property type="protein sequence ID" value="KAI3716863.1"/>
    <property type="molecule type" value="Genomic_DNA"/>
</dbReference>